<evidence type="ECO:0008006" key="3">
    <source>
        <dbReference type="Google" id="ProtNLM"/>
    </source>
</evidence>
<dbReference type="PANTHER" id="PTHR47818">
    <property type="entry name" value="RNI-LIKE SUPERFAMILY PROTEIN"/>
    <property type="match status" value="1"/>
</dbReference>
<dbReference type="InterPro" id="IPR032675">
    <property type="entry name" value="LRR_dom_sf"/>
</dbReference>
<organism evidence="1 2">
    <name type="scientific">Mikania micrantha</name>
    <name type="common">bitter vine</name>
    <dbReference type="NCBI Taxonomy" id="192012"/>
    <lineage>
        <taxon>Eukaryota</taxon>
        <taxon>Viridiplantae</taxon>
        <taxon>Streptophyta</taxon>
        <taxon>Embryophyta</taxon>
        <taxon>Tracheophyta</taxon>
        <taxon>Spermatophyta</taxon>
        <taxon>Magnoliopsida</taxon>
        <taxon>eudicotyledons</taxon>
        <taxon>Gunneridae</taxon>
        <taxon>Pentapetalae</taxon>
        <taxon>asterids</taxon>
        <taxon>campanulids</taxon>
        <taxon>Asterales</taxon>
        <taxon>Asteraceae</taxon>
        <taxon>Asteroideae</taxon>
        <taxon>Heliantheae alliance</taxon>
        <taxon>Eupatorieae</taxon>
        <taxon>Mikania</taxon>
    </lineage>
</organism>
<evidence type="ECO:0000313" key="1">
    <source>
        <dbReference type="EMBL" id="KAD3068528.1"/>
    </source>
</evidence>
<dbReference type="AlphaFoldDB" id="A0A5N6M470"/>
<protein>
    <recommendedName>
        <fullName evidence="3">COI1 F-box domain-containing protein</fullName>
    </recommendedName>
</protein>
<sequence length="599" mass="67334">MPEVPSLITLCIGAIKDAILDENGNLHYVYKLPSELFDQLLPNLPPLGLQNLQDAMPSASSSDCWFSDDCLKPSRKRKRIENFDTTWKTLYKSRWLIVQQDESTANWQQIYWEKHLQDCLDATAETVSVTLFDGFLGEVEIPNALLKYITDEGHISRSRSYSKLAYHCERFSLYARYLRLQSVHCVAEVGYLLRDSQLEYLEIHWLKSKEQVEGLCKLLEQNKETLASLELFHCKLPANLVTSICESLHVKGFETNVIKSFSIKRSRFLDCALPLGLESLLIAASGLTSLILSDNHMWWKTAKLVFDTLLEAESCLKVLDLSENNIAGWLSHFKWGSPSCINTDRQINKSLRSLRLLNLRCNNLQKDDVDCLKYAMVYMPNLEVLNLSENPLQDEGIRILATYLLEKSKCDTPLAELYLENCELSCHGASQLLEVLASLNVPLKSLSIGDNHLTSEFGPSLGRFLHSGIQTLDVKGIGLGLVGFSYARKELRQELSIVHINISRNSGGGRTTQFLSKMISLAPKLVSVDASNNWIPIVSVSDVCEFLKTGKGKLEHVNLSQNPLCHKPNIASLLAEFQTNGKPHILLSSSVASLYDNDP</sequence>
<reference evidence="1 2" key="1">
    <citation type="submission" date="2019-05" db="EMBL/GenBank/DDBJ databases">
        <title>Mikania micrantha, genome provides insights into the molecular mechanism of rapid growth.</title>
        <authorList>
            <person name="Liu B."/>
        </authorList>
    </citation>
    <scope>NUCLEOTIDE SEQUENCE [LARGE SCALE GENOMIC DNA]</scope>
    <source>
        <strain evidence="1">NLD-2019</strain>
        <tissue evidence="1">Leaf</tissue>
    </source>
</reference>
<dbReference type="SUPFAM" id="SSF52047">
    <property type="entry name" value="RNI-like"/>
    <property type="match status" value="1"/>
</dbReference>
<name>A0A5N6M470_9ASTR</name>
<keyword evidence="2" id="KW-1185">Reference proteome</keyword>
<gene>
    <name evidence="1" type="ORF">E3N88_36408</name>
</gene>
<evidence type="ECO:0000313" key="2">
    <source>
        <dbReference type="Proteomes" id="UP000326396"/>
    </source>
</evidence>
<accession>A0A5N6M470</accession>
<proteinExistence type="predicted"/>
<dbReference type="SMART" id="SM00368">
    <property type="entry name" value="LRR_RI"/>
    <property type="match status" value="4"/>
</dbReference>
<dbReference type="Proteomes" id="UP000326396">
    <property type="component" value="Linkage Group LG7"/>
</dbReference>
<dbReference type="EMBL" id="SZYD01000017">
    <property type="protein sequence ID" value="KAD3068528.1"/>
    <property type="molecule type" value="Genomic_DNA"/>
</dbReference>
<comment type="caution">
    <text evidence="1">The sequence shown here is derived from an EMBL/GenBank/DDBJ whole genome shotgun (WGS) entry which is preliminary data.</text>
</comment>
<dbReference type="Gene3D" id="3.80.10.10">
    <property type="entry name" value="Ribonuclease Inhibitor"/>
    <property type="match status" value="2"/>
</dbReference>
<dbReference type="Pfam" id="PF13516">
    <property type="entry name" value="LRR_6"/>
    <property type="match status" value="1"/>
</dbReference>
<dbReference type="PANTHER" id="PTHR47818:SF2">
    <property type="entry name" value="F-BOX DOMAIN-CONTAINING PROTEIN"/>
    <property type="match status" value="1"/>
</dbReference>
<dbReference type="OrthoDB" id="120976at2759"/>
<dbReference type="PROSITE" id="PS51450">
    <property type="entry name" value="LRR"/>
    <property type="match status" value="1"/>
</dbReference>
<dbReference type="InterPro" id="IPR001611">
    <property type="entry name" value="Leu-rich_rpt"/>
</dbReference>